<dbReference type="InterPro" id="IPR008271">
    <property type="entry name" value="Ser/Thr_kinase_AS"/>
</dbReference>
<sequence>MIVHFCPQCGQKAEPLFIFCPYCGIKLPRDEQEVILQGTSTSLTSDSKKEVAQRKSPTKRKFCLNSPQKEIYDTPTKLESPDQDCCPVIHVTSKAKNSPRAKRAKTISVDPLPESTIVTDNSSKKWKVEAPSPRYPRVHHEAQLASGTSVEKQKYSLKLDAKDGRIYNEQNFFQRAAKKTTVDKWKKSHDVPFLGIPNCVGFGLHEDIYRFLVFVDLGRSLQSILDEGVGRLSEKTVFQISCRMLDVLEYIHENEYVHGDIKAENIFVNPANLQEVYLVGYYSSFRYAPGGKHGAYREGSRSPHEGTVEFISVDLHKGAAPSRRSDLETLGYCMLKWLHGSLPWNEEINVTAVMNHKERYKADITELLRQCYGRKKSPGVLKDFLEQVMFLNYDEKPDYEGLKKILAQSPDNIQSFVYSPLDLKVLLRV</sequence>
<dbReference type="InterPro" id="IPR050235">
    <property type="entry name" value="CK1_Ser-Thr_kinase"/>
</dbReference>
<dbReference type="Proteomes" id="UP000515156">
    <property type="component" value="Chromosome 5"/>
</dbReference>
<dbReference type="CTD" id="51231"/>
<feature type="domain" description="Protein kinase" evidence="2">
    <location>
        <begin position="101"/>
        <end position="417"/>
    </location>
</feature>
<dbReference type="GeneID" id="115470458"/>
<dbReference type="RefSeq" id="XP_030059513.1">
    <property type="nucleotide sequence ID" value="XM_030203653.1"/>
</dbReference>
<dbReference type="PROSITE" id="PS50011">
    <property type="entry name" value="PROTEIN_KINASE_DOM"/>
    <property type="match status" value="1"/>
</dbReference>
<protein>
    <recommendedName>
        <fullName evidence="1">non-specific serine/threonine protein kinase</fullName>
        <ecNumber evidence="1">2.7.11.1</ecNumber>
    </recommendedName>
</protein>
<dbReference type="InterPro" id="IPR011009">
    <property type="entry name" value="Kinase-like_dom_sf"/>
</dbReference>
<organism evidence="3 4">
    <name type="scientific">Microcaecilia unicolor</name>
    <dbReference type="NCBI Taxonomy" id="1415580"/>
    <lineage>
        <taxon>Eukaryota</taxon>
        <taxon>Metazoa</taxon>
        <taxon>Chordata</taxon>
        <taxon>Craniata</taxon>
        <taxon>Vertebrata</taxon>
        <taxon>Euteleostomi</taxon>
        <taxon>Amphibia</taxon>
        <taxon>Gymnophiona</taxon>
        <taxon>Siphonopidae</taxon>
        <taxon>Microcaecilia</taxon>
    </lineage>
</organism>
<dbReference type="SMART" id="SM00220">
    <property type="entry name" value="S_TKc"/>
    <property type="match status" value="1"/>
</dbReference>
<dbReference type="Pfam" id="PF00069">
    <property type="entry name" value="Pkinase"/>
    <property type="match status" value="1"/>
</dbReference>
<keyword evidence="4" id="KW-0418">Kinase</keyword>
<dbReference type="InterPro" id="IPR000719">
    <property type="entry name" value="Prot_kinase_dom"/>
</dbReference>
<dbReference type="Gene3D" id="1.10.510.10">
    <property type="entry name" value="Transferase(Phosphotransferase) domain 1"/>
    <property type="match status" value="1"/>
</dbReference>
<evidence type="ECO:0000313" key="4">
    <source>
        <dbReference type="RefSeq" id="XP_030059513.1"/>
    </source>
</evidence>
<dbReference type="AlphaFoldDB" id="A0A6P7Y3S0"/>
<proteinExistence type="predicted"/>
<evidence type="ECO:0000259" key="2">
    <source>
        <dbReference type="PROSITE" id="PS50011"/>
    </source>
</evidence>
<keyword evidence="4" id="KW-0808">Transferase</keyword>
<dbReference type="EC" id="2.7.11.1" evidence="1"/>
<evidence type="ECO:0000313" key="3">
    <source>
        <dbReference type="Proteomes" id="UP000515156"/>
    </source>
</evidence>
<dbReference type="GO" id="GO:0004674">
    <property type="term" value="F:protein serine/threonine kinase activity"/>
    <property type="evidence" value="ECO:0007669"/>
    <property type="project" value="UniProtKB-EC"/>
</dbReference>
<keyword evidence="3" id="KW-1185">Reference proteome</keyword>
<dbReference type="GO" id="GO:0005524">
    <property type="term" value="F:ATP binding"/>
    <property type="evidence" value="ECO:0007669"/>
    <property type="project" value="InterPro"/>
</dbReference>
<dbReference type="FunCoup" id="A0A6P7Y3S0">
    <property type="interactions" value="3207"/>
</dbReference>
<gene>
    <name evidence="4" type="primary">VRK3</name>
</gene>
<evidence type="ECO:0000256" key="1">
    <source>
        <dbReference type="ARBA" id="ARBA00012513"/>
    </source>
</evidence>
<dbReference type="PANTHER" id="PTHR11909">
    <property type="entry name" value="CASEIN KINASE-RELATED"/>
    <property type="match status" value="1"/>
</dbReference>
<dbReference type="PROSITE" id="PS00108">
    <property type="entry name" value="PROTEIN_KINASE_ST"/>
    <property type="match status" value="1"/>
</dbReference>
<accession>A0A6P7Y3S0</accession>
<dbReference type="OrthoDB" id="2687620at2759"/>
<dbReference type="SUPFAM" id="SSF56112">
    <property type="entry name" value="Protein kinase-like (PK-like)"/>
    <property type="match status" value="1"/>
</dbReference>
<dbReference type="InParanoid" id="A0A6P7Y3S0"/>
<name>A0A6P7Y3S0_9AMPH</name>
<dbReference type="KEGG" id="muo:115470458"/>
<reference evidence="4" key="1">
    <citation type="submission" date="2025-08" db="UniProtKB">
        <authorList>
            <consortium name="RefSeq"/>
        </authorList>
    </citation>
    <scope>IDENTIFICATION</scope>
</reference>